<keyword evidence="3" id="KW-1185">Reference proteome</keyword>
<dbReference type="Proteomes" id="UP000003416">
    <property type="component" value="Unassembled WGS sequence"/>
</dbReference>
<dbReference type="EMBL" id="AFBN01000047">
    <property type="protein sequence ID" value="EGF56069.1"/>
    <property type="molecule type" value="Genomic_DNA"/>
</dbReference>
<comment type="caution">
    <text evidence="2">The sequence shown here is derived from an EMBL/GenBank/DDBJ whole genome shotgun (WGS) entry which is preliminary data.</text>
</comment>
<reference evidence="2 3" key="1">
    <citation type="submission" date="2011-02" db="EMBL/GenBank/DDBJ databases">
        <authorList>
            <person name="Weinstock G."/>
            <person name="Sodergren E."/>
            <person name="Clifton S."/>
            <person name="Fulton L."/>
            <person name="Fulton B."/>
            <person name="Courtney L."/>
            <person name="Fronick C."/>
            <person name="Harrison M."/>
            <person name="Strong C."/>
            <person name="Farmer C."/>
            <person name="Delahaunty K."/>
            <person name="Markovic C."/>
            <person name="Hall O."/>
            <person name="Minx P."/>
            <person name="Tomlinson C."/>
            <person name="Mitreva M."/>
            <person name="Hou S."/>
            <person name="Chen J."/>
            <person name="Wollam A."/>
            <person name="Pepin K.H."/>
            <person name="Johnson M."/>
            <person name="Bhonagiri V."/>
            <person name="Zhang X."/>
            <person name="Suruliraj S."/>
            <person name="Warren W."/>
            <person name="Chinwalla A."/>
            <person name="Mardis E.R."/>
            <person name="Wilson R.K."/>
        </authorList>
    </citation>
    <scope>NUCLEOTIDE SEQUENCE [LARGE SCALE GENOMIC DNA]</scope>
    <source>
        <strain evidence="2 3">YIT 12057</strain>
    </source>
</reference>
<evidence type="ECO:0000259" key="1">
    <source>
        <dbReference type="Pfam" id="PF04230"/>
    </source>
</evidence>
<dbReference type="GeneID" id="86049987"/>
<dbReference type="InterPro" id="IPR007345">
    <property type="entry name" value="Polysacch_pyruvyl_Trfase"/>
</dbReference>
<gene>
    <name evidence="2" type="ORF">HMPREF9446_02471</name>
</gene>
<proteinExistence type="predicted"/>
<dbReference type="Pfam" id="PF04230">
    <property type="entry name" value="PS_pyruv_trans"/>
    <property type="match status" value="1"/>
</dbReference>
<protein>
    <recommendedName>
        <fullName evidence="1">Polysaccharide pyruvyl transferase domain-containing protein</fullName>
    </recommendedName>
</protein>
<dbReference type="HOGENOM" id="CLU_025617_1_0_10"/>
<dbReference type="RefSeq" id="WP_009125726.1">
    <property type="nucleotide sequence ID" value="NZ_GL882644.1"/>
</dbReference>
<evidence type="ECO:0000313" key="3">
    <source>
        <dbReference type="Proteomes" id="UP000003416"/>
    </source>
</evidence>
<name>F3PUJ8_9BACE</name>
<dbReference type="STRING" id="763034.HMPREF9446_02471"/>
<dbReference type="AlphaFoldDB" id="F3PUJ8"/>
<feature type="domain" description="Polysaccharide pyruvyl transferase" evidence="1">
    <location>
        <begin position="13"/>
        <end position="311"/>
    </location>
</feature>
<dbReference type="eggNOG" id="COG2327">
    <property type="taxonomic scope" value="Bacteria"/>
</dbReference>
<sequence length="374" mass="44002">MRIAIITLPLHANYGGILQAYALQNVLKQMGHTVETIQTPSFKRIPLWRKPLTYIKRFILKYIFGRNVRVFFEQWYNITDPSLVKHMKCFIEEYISIRLVSRYTDIKEDEYEAFIVGSDQIWRPIYFEQSIDIAYLSFTRDWGNVKRIAYAASFGTDKWEYTRKQIICCSKLIKSFDAISVREYSAVELCRQHLNCNVLHVLDPTMLLDVNDYCKLFMDKQLPPTKGELLTYILDENIETEDFVYQLANNLDYRPFRANSHYEDFDAPLSERVQPPVEQWLKGFYDAKFIVTDSFHATVFSILFKKPFIVICNEERGGARLKSLLGMFGLERHLIVLGEEINFDFNFNLDNGEIDINLNRLRTESINFLTSSLR</sequence>
<organism evidence="2 3">
    <name type="scientific">Bacteroides fluxus YIT 12057</name>
    <dbReference type="NCBI Taxonomy" id="763034"/>
    <lineage>
        <taxon>Bacteria</taxon>
        <taxon>Pseudomonadati</taxon>
        <taxon>Bacteroidota</taxon>
        <taxon>Bacteroidia</taxon>
        <taxon>Bacteroidales</taxon>
        <taxon>Bacteroidaceae</taxon>
        <taxon>Bacteroides</taxon>
    </lineage>
</organism>
<evidence type="ECO:0000313" key="2">
    <source>
        <dbReference type="EMBL" id="EGF56069.1"/>
    </source>
</evidence>
<accession>F3PUJ8</accession>